<keyword evidence="2" id="KW-1185">Reference proteome</keyword>
<protein>
    <submittedName>
        <fullName evidence="1">DUF3298 and DUF4163 domain-containing protein</fullName>
    </submittedName>
</protein>
<proteinExistence type="predicted"/>
<comment type="caution">
    <text evidence="1">The sequence shown here is derived from an EMBL/GenBank/DDBJ whole genome shotgun (WGS) entry which is preliminary data.</text>
</comment>
<sequence>MRYLKNLLFLLLLLSFSCKKAFQISFSEIHMSSKNNDIVEINIPKASGMSSVVNLINSSITNNVIASIRTGDVNETQPKTISESIDAFVKEYDSFKLDYPESSPNWEVQIDGEVLHQSEELISIALTAYTNTGGAHGNSKITFLNFNTKNGKLIPNTALFSDIDGFKTIAEPYYQKSIEDKNILLNQNQFKLPSNMAYTEDGLIFLYNTFEIAAYSEGIIEFKIPFDEAKPYLLFNNF</sequence>
<gene>
    <name evidence="1" type="ORF">KO493_03865</name>
</gene>
<evidence type="ECO:0000313" key="1">
    <source>
        <dbReference type="EMBL" id="MBU2949830.1"/>
    </source>
</evidence>
<dbReference type="Proteomes" id="UP001647509">
    <property type="component" value="Unassembled WGS sequence"/>
</dbReference>
<reference evidence="1" key="1">
    <citation type="submission" date="2021-05" db="EMBL/GenBank/DDBJ databases">
        <title>Draft genomes of bacteria isolated from model marine particles.</title>
        <authorList>
            <person name="Datta M.S."/>
            <person name="Schwartzman J.A."/>
            <person name="Enke T.N."/>
            <person name="Saavedra J."/>
            <person name="Cermak N."/>
            <person name="Cordero O.X."/>
        </authorList>
    </citation>
    <scope>NUCLEOTIDE SEQUENCE</scope>
    <source>
        <strain evidence="1">I2M19</strain>
    </source>
</reference>
<accession>A0ACC5U699</accession>
<organism evidence="1 2">
    <name type="scientific">Pseudotamlana agarivorans</name>
    <dbReference type="NCBI Taxonomy" id="481183"/>
    <lineage>
        <taxon>Bacteria</taxon>
        <taxon>Pseudomonadati</taxon>
        <taxon>Bacteroidota</taxon>
        <taxon>Flavobacteriia</taxon>
        <taxon>Flavobacteriales</taxon>
        <taxon>Flavobacteriaceae</taxon>
        <taxon>Pseudotamlana</taxon>
    </lineage>
</organism>
<dbReference type="EMBL" id="JAHKPD010000008">
    <property type="protein sequence ID" value="MBU2949830.1"/>
    <property type="molecule type" value="Genomic_DNA"/>
</dbReference>
<evidence type="ECO:0000313" key="2">
    <source>
        <dbReference type="Proteomes" id="UP001647509"/>
    </source>
</evidence>
<name>A0ACC5U699_9FLAO</name>